<dbReference type="AlphaFoldDB" id="A0A8X8W2W0"/>
<protein>
    <submittedName>
        <fullName evidence="2">Uncharacterized protein</fullName>
    </submittedName>
</protein>
<comment type="caution">
    <text evidence="2">The sequence shown here is derived from an EMBL/GenBank/DDBJ whole genome shotgun (WGS) entry which is preliminary data.</text>
</comment>
<reference evidence="2" key="2">
    <citation type="submission" date="2020-08" db="EMBL/GenBank/DDBJ databases">
        <title>Plant Genome Project.</title>
        <authorList>
            <person name="Zhang R.-G."/>
        </authorList>
    </citation>
    <scope>NUCLEOTIDE SEQUENCE</scope>
    <source>
        <strain evidence="2">Huo1</strain>
        <tissue evidence="2">Leaf</tissue>
    </source>
</reference>
<proteinExistence type="predicted"/>
<feature type="region of interest" description="Disordered" evidence="1">
    <location>
        <begin position="22"/>
        <end position="44"/>
    </location>
</feature>
<dbReference type="Proteomes" id="UP000298416">
    <property type="component" value="Unassembled WGS sequence"/>
</dbReference>
<gene>
    <name evidence="2" type="ORF">SASPL_151935</name>
</gene>
<dbReference type="EMBL" id="PNBA02000021">
    <property type="protein sequence ID" value="KAG6386761.1"/>
    <property type="molecule type" value="Genomic_DNA"/>
</dbReference>
<sequence>MPASDSRCSAAAAHRQVVVSAPLPLPRPLHRPPPPRPGTLRYGNLPPPQFHLLLSNRGCGNTGRRRLEVLIGMGSAGCVPDCDSYGGLIAELSEARNVDAVAEVVREMM</sequence>
<name>A0A8X8W2W0_SALSN</name>
<reference evidence="2" key="1">
    <citation type="submission" date="2018-01" db="EMBL/GenBank/DDBJ databases">
        <authorList>
            <person name="Mao J.F."/>
        </authorList>
    </citation>
    <scope>NUCLEOTIDE SEQUENCE</scope>
    <source>
        <strain evidence="2">Huo1</strain>
        <tissue evidence="2">Leaf</tissue>
    </source>
</reference>
<feature type="compositionally biased region" description="Pro residues" evidence="1">
    <location>
        <begin position="23"/>
        <end position="37"/>
    </location>
</feature>
<keyword evidence="3" id="KW-1185">Reference proteome</keyword>
<evidence type="ECO:0000256" key="1">
    <source>
        <dbReference type="SAM" id="MobiDB-lite"/>
    </source>
</evidence>
<accession>A0A8X8W2W0</accession>
<organism evidence="2">
    <name type="scientific">Salvia splendens</name>
    <name type="common">Scarlet sage</name>
    <dbReference type="NCBI Taxonomy" id="180675"/>
    <lineage>
        <taxon>Eukaryota</taxon>
        <taxon>Viridiplantae</taxon>
        <taxon>Streptophyta</taxon>
        <taxon>Embryophyta</taxon>
        <taxon>Tracheophyta</taxon>
        <taxon>Spermatophyta</taxon>
        <taxon>Magnoliopsida</taxon>
        <taxon>eudicotyledons</taxon>
        <taxon>Gunneridae</taxon>
        <taxon>Pentapetalae</taxon>
        <taxon>asterids</taxon>
        <taxon>lamiids</taxon>
        <taxon>Lamiales</taxon>
        <taxon>Lamiaceae</taxon>
        <taxon>Nepetoideae</taxon>
        <taxon>Mentheae</taxon>
        <taxon>Salviinae</taxon>
        <taxon>Salvia</taxon>
        <taxon>Salvia subgen. Calosphace</taxon>
        <taxon>core Calosphace</taxon>
    </lineage>
</organism>
<evidence type="ECO:0000313" key="3">
    <source>
        <dbReference type="Proteomes" id="UP000298416"/>
    </source>
</evidence>
<evidence type="ECO:0000313" key="2">
    <source>
        <dbReference type="EMBL" id="KAG6386761.1"/>
    </source>
</evidence>